<gene>
    <name evidence="1" type="ORF">JMJ35_008821</name>
</gene>
<dbReference type="GO" id="GO:0009306">
    <property type="term" value="P:protein secretion"/>
    <property type="evidence" value="ECO:0007669"/>
    <property type="project" value="TreeGrafter"/>
</dbReference>
<reference evidence="1" key="1">
    <citation type="submission" date="2023-03" db="EMBL/GenBank/DDBJ databases">
        <title>Complete genome of Cladonia borealis.</title>
        <authorList>
            <person name="Park H."/>
        </authorList>
    </citation>
    <scope>NUCLEOTIDE SEQUENCE</scope>
    <source>
        <strain evidence="1">ANT050790</strain>
    </source>
</reference>
<dbReference type="GO" id="GO:0005794">
    <property type="term" value="C:Golgi apparatus"/>
    <property type="evidence" value="ECO:0007669"/>
    <property type="project" value="TreeGrafter"/>
</dbReference>
<name>A0AA39V6Q0_9LECA</name>
<evidence type="ECO:0008006" key="3">
    <source>
        <dbReference type="Google" id="ProtNLM"/>
    </source>
</evidence>
<dbReference type="InterPro" id="IPR008551">
    <property type="entry name" value="TANGO2"/>
</dbReference>
<dbReference type="AlphaFoldDB" id="A0AA39V6Q0"/>
<dbReference type="GO" id="GO:0007030">
    <property type="term" value="P:Golgi organization"/>
    <property type="evidence" value="ECO:0007669"/>
    <property type="project" value="TreeGrafter"/>
</dbReference>
<organism evidence="1 2">
    <name type="scientific">Cladonia borealis</name>
    <dbReference type="NCBI Taxonomy" id="184061"/>
    <lineage>
        <taxon>Eukaryota</taxon>
        <taxon>Fungi</taxon>
        <taxon>Dikarya</taxon>
        <taxon>Ascomycota</taxon>
        <taxon>Pezizomycotina</taxon>
        <taxon>Lecanoromycetes</taxon>
        <taxon>OSLEUM clade</taxon>
        <taxon>Lecanoromycetidae</taxon>
        <taxon>Lecanorales</taxon>
        <taxon>Lecanorineae</taxon>
        <taxon>Cladoniaceae</taxon>
        <taxon>Cladonia</taxon>
    </lineage>
</organism>
<sequence>MCIALLSNAHPDYALILINNRDEYLNRPTAAAHWWEAPNENVLGGRDLLRKEQGTWLGITKQGRIAVLTNFREEDVVQEARSRGAMVNAFLTQPAYSEATTDKFIEALTEGEGLKGVGGFSLICGKVGEPLAVISNRTPDVASTPWIFKDGGEIVGLSNSAFANKSWPKVLHGEELLSQAVKDSVSHHGSKARLIEDLFQLLSVDTLPKKIKGQGWESYVRELRNSIFIPVIGGAGTDELSADDLAAAKSDQQVMVEDDQKMRDKGDGLSGLYGTQKQTVVLFDHQGRVTFVERSLYGATAKAVPASERDHVYEFDIQGWQKPGTDDVH</sequence>
<evidence type="ECO:0000313" key="1">
    <source>
        <dbReference type="EMBL" id="KAK0508545.1"/>
    </source>
</evidence>
<keyword evidence="2" id="KW-1185">Reference proteome</keyword>
<protein>
    <recommendedName>
        <fullName evidence="3">DUF833 domain-containing protein</fullName>
    </recommendedName>
</protein>
<proteinExistence type="predicted"/>
<dbReference type="Proteomes" id="UP001166286">
    <property type="component" value="Unassembled WGS sequence"/>
</dbReference>
<dbReference type="Pfam" id="PF05742">
    <property type="entry name" value="TANGO2"/>
    <property type="match status" value="1"/>
</dbReference>
<dbReference type="PANTHER" id="PTHR17985">
    <property type="entry name" value="SER/THR-RICH PROTEIN T10 IN DGCR REGION"/>
    <property type="match status" value="1"/>
</dbReference>
<evidence type="ECO:0000313" key="2">
    <source>
        <dbReference type="Proteomes" id="UP001166286"/>
    </source>
</evidence>
<dbReference type="EMBL" id="JAFEKC020000020">
    <property type="protein sequence ID" value="KAK0508545.1"/>
    <property type="molecule type" value="Genomic_DNA"/>
</dbReference>
<dbReference type="PANTHER" id="PTHR17985:SF8">
    <property type="entry name" value="TRANSPORT AND GOLGI ORGANIZATION PROTEIN 2 HOMOLOG"/>
    <property type="match status" value="1"/>
</dbReference>
<comment type="caution">
    <text evidence="1">The sequence shown here is derived from an EMBL/GenBank/DDBJ whole genome shotgun (WGS) entry which is preliminary data.</text>
</comment>
<accession>A0AA39V6Q0</accession>